<dbReference type="Pfam" id="PF14529">
    <property type="entry name" value="Exo_endo_phos_2"/>
    <property type="match status" value="1"/>
</dbReference>
<dbReference type="AlphaFoldDB" id="A0A8X6TPZ9"/>
<comment type="caution">
    <text evidence="2">The sequence shown here is derived from an EMBL/GenBank/DDBJ whole genome shotgun (WGS) entry which is preliminary data.</text>
</comment>
<dbReference type="InterPro" id="IPR005135">
    <property type="entry name" value="Endo/exonuclease/phosphatase"/>
</dbReference>
<evidence type="ECO:0000259" key="1">
    <source>
        <dbReference type="Pfam" id="PF14529"/>
    </source>
</evidence>
<dbReference type="Proteomes" id="UP000887013">
    <property type="component" value="Unassembled WGS sequence"/>
</dbReference>
<dbReference type="PANTHER" id="PTHR33273:SF4">
    <property type="entry name" value="ENDONUCLEASE_EXONUCLEASE_PHOSPHATASE DOMAIN-CONTAINING PROTEIN"/>
    <property type="match status" value="1"/>
</dbReference>
<evidence type="ECO:0000313" key="3">
    <source>
        <dbReference type="Proteomes" id="UP000887013"/>
    </source>
</evidence>
<gene>
    <name evidence="2" type="primary">AVEN_31417_1</name>
    <name evidence="2" type="ORF">NPIL_431471</name>
</gene>
<reference evidence="2" key="1">
    <citation type="submission" date="2020-08" db="EMBL/GenBank/DDBJ databases">
        <title>Multicomponent nature underlies the extraordinary mechanical properties of spider dragline silk.</title>
        <authorList>
            <person name="Kono N."/>
            <person name="Nakamura H."/>
            <person name="Mori M."/>
            <person name="Yoshida Y."/>
            <person name="Ohtoshi R."/>
            <person name="Malay A.D."/>
            <person name="Moran D.A.P."/>
            <person name="Tomita M."/>
            <person name="Numata K."/>
            <person name="Arakawa K."/>
        </authorList>
    </citation>
    <scope>NUCLEOTIDE SEQUENCE</scope>
</reference>
<accession>A0A8X6TPZ9</accession>
<proteinExistence type="predicted"/>
<name>A0A8X6TPZ9_NEPPI</name>
<dbReference type="GO" id="GO:0003824">
    <property type="term" value="F:catalytic activity"/>
    <property type="evidence" value="ECO:0007669"/>
    <property type="project" value="InterPro"/>
</dbReference>
<dbReference type="OrthoDB" id="6430237at2759"/>
<dbReference type="InterPro" id="IPR036691">
    <property type="entry name" value="Endo/exonu/phosph_ase_sf"/>
</dbReference>
<dbReference type="SUPFAM" id="SSF56219">
    <property type="entry name" value="DNase I-like"/>
    <property type="match status" value="1"/>
</dbReference>
<evidence type="ECO:0000313" key="2">
    <source>
        <dbReference type="EMBL" id="GFT38712.1"/>
    </source>
</evidence>
<feature type="domain" description="Endonuclease/exonuclease/phosphatase" evidence="1">
    <location>
        <begin position="145"/>
        <end position="253"/>
    </location>
</feature>
<keyword evidence="3" id="KW-1185">Reference proteome</keyword>
<dbReference type="PANTHER" id="PTHR33273">
    <property type="entry name" value="DOMAIN-CONTAINING PROTEIN, PUTATIVE-RELATED"/>
    <property type="match status" value="1"/>
</dbReference>
<dbReference type="EMBL" id="BMAW01109504">
    <property type="protein sequence ID" value="GFT38712.1"/>
    <property type="molecule type" value="Genomic_DNA"/>
</dbReference>
<organism evidence="2 3">
    <name type="scientific">Nephila pilipes</name>
    <name type="common">Giant wood spider</name>
    <name type="synonym">Nephila maculata</name>
    <dbReference type="NCBI Taxonomy" id="299642"/>
    <lineage>
        <taxon>Eukaryota</taxon>
        <taxon>Metazoa</taxon>
        <taxon>Ecdysozoa</taxon>
        <taxon>Arthropoda</taxon>
        <taxon>Chelicerata</taxon>
        <taxon>Arachnida</taxon>
        <taxon>Araneae</taxon>
        <taxon>Araneomorphae</taxon>
        <taxon>Entelegynae</taxon>
        <taxon>Araneoidea</taxon>
        <taxon>Nephilidae</taxon>
        <taxon>Nephila</taxon>
    </lineage>
</organism>
<dbReference type="Gene3D" id="3.60.10.10">
    <property type="entry name" value="Endonuclease/exonuclease/phosphatase"/>
    <property type="match status" value="1"/>
</dbReference>
<protein>
    <recommendedName>
        <fullName evidence="1">Endonuclease/exonuclease/phosphatase domain-containing protein</fullName>
    </recommendedName>
</protein>
<sequence length="260" mass="28965">MNSLTLNLDAALSIPQINQGRARSLGRGPCSPNQLQSPQALKILQCSINGSSTLATRSKLEQLLEIADMNKVHVIAIQETKLKETTALKIRGYNIFRADKPSRRGGTLAFFIRDAKYQGIDFSLDQSSDLEIQGVKIFWREKPLHILNIYHPPNESHQPTNFSNFMDKNTIILGDLNAKHTIWGSSCNNNRGEDILQMMDNKELMILNDGSSTHSSLSNNNSEALAISITSADIFPQCTGSILYHIGSDHFPILIKFSKR</sequence>